<evidence type="ECO:0000256" key="1">
    <source>
        <dbReference type="SAM" id="MobiDB-lite"/>
    </source>
</evidence>
<dbReference type="EMBL" id="MF775705">
    <property type="protein sequence ID" value="ATE84589.1"/>
    <property type="molecule type" value="Genomic_DNA"/>
</dbReference>
<feature type="region of interest" description="Disordered" evidence="1">
    <location>
        <begin position="30"/>
        <end position="110"/>
    </location>
</feature>
<evidence type="ECO:0000259" key="2">
    <source>
        <dbReference type="Pfam" id="PF01464"/>
    </source>
</evidence>
<reference evidence="3" key="1">
    <citation type="journal article" date="2018" name="Mol. Biol. Evol.">
        <title>Rates of mutation and recombination in Siphoviridae phage genome evolution over three decades.</title>
        <authorList>
            <person name="Kupczok A."/>
            <person name="Neve H."/>
            <person name="Huang K.D."/>
            <person name="Hoeppner M.P."/>
            <person name="Heller K.J."/>
            <person name="Franz C.M.A.P."/>
            <person name="Dagan T."/>
        </authorList>
    </citation>
    <scope>NUCLEOTIDE SEQUENCE [LARGE SCALE GENOMIC DNA]</scope>
</reference>
<feature type="compositionally biased region" description="Polar residues" evidence="1">
    <location>
        <begin position="98"/>
        <end position="110"/>
    </location>
</feature>
<sequence length="194" mass="22169">MIQFAHKRANNNFNDIVAQLYQQEFKMQEKEKYEHIRQAKEKAIEEQRISEENKRRVEAEKQAESDRISREHDKTTEQPDTERTQEVSDENENERGVPNTTTSDTIGSDWSSVSPEIAASYMSSKTGVSAGKWLDVIYKESSGNPYVTNPIGCYGLLQINQNSHGNVSGMTPQEYLDTAVNIYESQGGRAWQVW</sequence>
<dbReference type="Gene3D" id="1.10.530.10">
    <property type="match status" value="1"/>
</dbReference>
<gene>
    <name evidence="3" type="ORF">LP1502c_24</name>
</gene>
<dbReference type="Pfam" id="PF01464">
    <property type="entry name" value="SLT"/>
    <property type="match status" value="1"/>
</dbReference>
<dbReference type="SUPFAM" id="SSF53955">
    <property type="entry name" value="Lysozyme-like"/>
    <property type="match status" value="1"/>
</dbReference>
<dbReference type="Proteomes" id="UP000241376">
    <property type="component" value="Segment"/>
</dbReference>
<name>A0A2K8IJ21_9CAUD</name>
<proteinExistence type="predicted"/>
<accession>A0A2K8IJ21</accession>
<feature type="compositionally biased region" description="Basic and acidic residues" evidence="1">
    <location>
        <begin position="30"/>
        <end position="86"/>
    </location>
</feature>
<dbReference type="InterPro" id="IPR023346">
    <property type="entry name" value="Lysozyme-like_dom_sf"/>
</dbReference>
<protein>
    <submittedName>
        <fullName evidence="3">Putative lytic transglycosylase</fullName>
    </submittedName>
</protein>
<evidence type="ECO:0000313" key="3">
    <source>
        <dbReference type="EMBL" id="ATE84589.1"/>
    </source>
</evidence>
<organism evidence="3 4">
    <name type="scientific">Lactococcus phage LP1502c</name>
    <dbReference type="NCBI Taxonomy" id="2027279"/>
    <lineage>
        <taxon>Viruses</taxon>
        <taxon>Duplodnaviria</taxon>
        <taxon>Heunggongvirae</taxon>
        <taxon>Uroviricota</taxon>
        <taxon>Caudoviricetes</taxon>
        <taxon>Skunavirus</taxon>
        <taxon>Skunavirus LP1502a</taxon>
    </lineage>
</organism>
<dbReference type="InterPro" id="IPR008258">
    <property type="entry name" value="Transglycosylase_SLT_dom_1"/>
</dbReference>
<evidence type="ECO:0000313" key="4">
    <source>
        <dbReference type="Proteomes" id="UP000241376"/>
    </source>
</evidence>
<feature type="domain" description="Transglycosylase SLT" evidence="2">
    <location>
        <begin position="124"/>
        <end position="176"/>
    </location>
</feature>